<evidence type="ECO:0000256" key="3">
    <source>
        <dbReference type="ARBA" id="ARBA00023002"/>
    </source>
</evidence>
<evidence type="ECO:0000256" key="1">
    <source>
        <dbReference type="ARBA" id="ARBA00006484"/>
    </source>
</evidence>
<comment type="caution">
    <text evidence="6">The sequence shown here is derived from an EMBL/GenBank/DDBJ whole genome shotgun (WGS) entry which is preliminary data.</text>
</comment>
<gene>
    <name evidence="6" type="ORF">LTR77_002860</name>
</gene>
<keyword evidence="7" id="KW-1185">Reference proteome</keyword>
<dbReference type="PIRSF" id="PIRSF000126">
    <property type="entry name" value="11-beta-HSD1"/>
    <property type="match status" value="1"/>
</dbReference>
<dbReference type="InterPro" id="IPR002347">
    <property type="entry name" value="SDR_fam"/>
</dbReference>
<protein>
    <recommendedName>
        <fullName evidence="5">Ketoreductase domain-containing protein</fullName>
    </recommendedName>
</protein>
<dbReference type="AlphaFoldDB" id="A0AAV9PK78"/>
<dbReference type="SMART" id="SM00822">
    <property type="entry name" value="PKS_KR"/>
    <property type="match status" value="1"/>
</dbReference>
<name>A0AAV9PK78_9PEZI</name>
<organism evidence="6 7">
    <name type="scientific">Saxophila tyrrhenica</name>
    <dbReference type="NCBI Taxonomy" id="1690608"/>
    <lineage>
        <taxon>Eukaryota</taxon>
        <taxon>Fungi</taxon>
        <taxon>Dikarya</taxon>
        <taxon>Ascomycota</taxon>
        <taxon>Pezizomycotina</taxon>
        <taxon>Dothideomycetes</taxon>
        <taxon>Dothideomycetidae</taxon>
        <taxon>Mycosphaerellales</taxon>
        <taxon>Extremaceae</taxon>
        <taxon>Saxophila</taxon>
    </lineage>
</organism>
<dbReference type="InterPro" id="IPR036291">
    <property type="entry name" value="NAD(P)-bd_dom_sf"/>
</dbReference>
<sequence length="273" mass="28796">MALPNIDFPDSTALVTGGTSGIGRTIAEELVARGVRQLVLVARNDDKLSETASAMKDATPGLSVGTIKADLSKREAPAEIQKKVQEWGWTVDLLVNNAGLARKEKFAENLETDSSLATIDVMVRAVVELSLLFLPEMLKRQKGGILNIASTAGYQPVPYTAMYAASKAFVISFSQAIREENRGTGVRVACIVPGVTETNLDGQGHGETRGPIDKVGIDQPADVAKAAVDALEENAAAKIVGWNNTAFQAGFNLLPASLNARLIAAARGAPGEK</sequence>
<feature type="domain" description="Ketoreductase" evidence="5">
    <location>
        <begin position="11"/>
        <end position="198"/>
    </location>
</feature>
<evidence type="ECO:0000313" key="7">
    <source>
        <dbReference type="Proteomes" id="UP001337655"/>
    </source>
</evidence>
<dbReference type="PROSITE" id="PS00061">
    <property type="entry name" value="ADH_SHORT"/>
    <property type="match status" value="1"/>
</dbReference>
<dbReference type="PANTHER" id="PTHR42901:SF1">
    <property type="entry name" value="ALCOHOL DEHYDROGENASE"/>
    <property type="match status" value="1"/>
</dbReference>
<keyword evidence="3" id="KW-0560">Oxidoreductase</keyword>
<dbReference type="InterPro" id="IPR020904">
    <property type="entry name" value="Sc_DH/Rdtase_CS"/>
</dbReference>
<dbReference type="PRINTS" id="PR00081">
    <property type="entry name" value="GDHRDH"/>
</dbReference>
<evidence type="ECO:0000256" key="4">
    <source>
        <dbReference type="RuleBase" id="RU000363"/>
    </source>
</evidence>
<evidence type="ECO:0000313" key="6">
    <source>
        <dbReference type="EMBL" id="KAK5172740.1"/>
    </source>
</evidence>
<dbReference type="CDD" id="cd05233">
    <property type="entry name" value="SDR_c"/>
    <property type="match status" value="1"/>
</dbReference>
<dbReference type="Pfam" id="PF00106">
    <property type="entry name" value="adh_short"/>
    <property type="match status" value="1"/>
</dbReference>
<dbReference type="PANTHER" id="PTHR42901">
    <property type="entry name" value="ALCOHOL DEHYDROGENASE"/>
    <property type="match status" value="1"/>
</dbReference>
<reference evidence="6 7" key="1">
    <citation type="submission" date="2023-08" db="EMBL/GenBank/DDBJ databases">
        <title>Black Yeasts Isolated from many extreme environments.</title>
        <authorList>
            <person name="Coleine C."/>
            <person name="Stajich J.E."/>
            <person name="Selbmann L."/>
        </authorList>
    </citation>
    <scope>NUCLEOTIDE SEQUENCE [LARGE SCALE GENOMIC DNA]</scope>
    <source>
        <strain evidence="6 7">CCFEE 5935</strain>
    </source>
</reference>
<dbReference type="EMBL" id="JAVRRT010000004">
    <property type="protein sequence ID" value="KAK5172740.1"/>
    <property type="molecule type" value="Genomic_DNA"/>
</dbReference>
<dbReference type="Gene3D" id="3.40.50.720">
    <property type="entry name" value="NAD(P)-binding Rossmann-like Domain"/>
    <property type="match status" value="1"/>
</dbReference>
<dbReference type="GeneID" id="89924207"/>
<dbReference type="GO" id="GO:0016491">
    <property type="term" value="F:oxidoreductase activity"/>
    <property type="evidence" value="ECO:0007669"/>
    <property type="project" value="UniProtKB-KW"/>
</dbReference>
<dbReference type="RefSeq" id="XP_064661458.1">
    <property type="nucleotide sequence ID" value="XM_064800119.1"/>
</dbReference>
<evidence type="ECO:0000256" key="2">
    <source>
        <dbReference type="ARBA" id="ARBA00022857"/>
    </source>
</evidence>
<proteinExistence type="inferred from homology"/>
<accession>A0AAV9PK78</accession>
<comment type="similarity">
    <text evidence="1 4">Belongs to the short-chain dehydrogenases/reductases (SDR) family.</text>
</comment>
<evidence type="ECO:0000259" key="5">
    <source>
        <dbReference type="SMART" id="SM00822"/>
    </source>
</evidence>
<keyword evidence="2" id="KW-0521">NADP</keyword>
<dbReference type="InterPro" id="IPR057326">
    <property type="entry name" value="KR_dom"/>
</dbReference>
<dbReference type="Proteomes" id="UP001337655">
    <property type="component" value="Unassembled WGS sequence"/>
</dbReference>
<dbReference type="PRINTS" id="PR00080">
    <property type="entry name" value="SDRFAMILY"/>
</dbReference>
<dbReference type="SUPFAM" id="SSF51735">
    <property type="entry name" value="NAD(P)-binding Rossmann-fold domains"/>
    <property type="match status" value="1"/>
</dbReference>